<dbReference type="Gene3D" id="3.30.450.20">
    <property type="entry name" value="PAS domain"/>
    <property type="match status" value="1"/>
</dbReference>
<dbReference type="PRINTS" id="PR01590">
    <property type="entry name" value="HTHFIS"/>
</dbReference>
<evidence type="ECO:0000256" key="1">
    <source>
        <dbReference type="ARBA" id="ARBA00022741"/>
    </source>
</evidence>
<dbReference type="InterPro" id="IPR029016">
    <property type="entry name" value="GAF-like_dom_sf"/>
</dbReference>
<dbReference type="PROSITE" id="PS00676">
    <property type="entry name" value="SIGMA54_INTERACT_2"/>
    <property type="match status" value="1"/>
</dbReference>
<dbReference type="InterPro" id="IPR002078">
    <property type="entry name" value="Sigma_54_int"/>
</dbReference>
<keyword evidence="5" id="KW-0804">Transcription</keyword>
<dbReference type="InterPro" id="IPR025944">
    <property type="entry name" value="Sigma_54_int_dom_CS"/>
</dbReference>
<dbReference type="PROSITE" id="PS00675">
    <property type="entry name" value="SIGMA54_INTERACT_1"/>
    <property type="match status" value="1"/>
</dbReference>
<evidence type="ECO:0000256" key="4">
    <source>
        <dbReference type="ARBA" id="ARBA00023125"/>
    </source>
</evidence>
<comment type="caution">
    <text evidence="8">The sequence shown here is derived from an EMBL/GenBank/DDBJ whole genome shotgun (WGS) entry which is preliminary data.</text>
</comment>
<dbReference type="InterPro" id="IPR013767">
    <property type="entry name" value="PAS_fold"/>
</dbReference>
<evidence type="ECO:0000259" key="7">
    <source>
        <dbReference type="PROSITE" id="PS50112"/>
    </source>
</evidence>
<organism evidence="8 9">
    <name type="scientific">Thermincola ferriacetica</name>
    <dbReference type="NCBI Taxonomy" id="281456"/>
    <lineage>
        <taxon>Bacteria</taxon>
        <taxon>Bacillati</taxon>
        <taxon>Bacillota</taxon>
        <taxon>Clostridia</taxon>
        <taxon>Eubacteriales</taxon>
        <taxon>Thermincolaceae</taxon>
        <taxon>Thermincola</taxon>
    </lineage>
</organism>
<dbReference type="InterPro" id="IPR003593">
    <property type="entry name" value="AAA+_ATPase"/>
</dbReference>
<evidence type="ECO:0000313" key="9">
    <source>
        <dbReference type="Proteomes" id="UP000037175"/>
    </source>
</evidence>
<proteinExistence type="predicted"/>
<dbReference type="EMBL" id="LGTE01000011">
    <property type="protein sequence ID" value="KNZ69519.1"/>
    <property type="molecule type" value="Genomic_DNA"/>
</dbReference>
<feature type="domain" description="Sigma-54 factor interaction" evidence="6">
    <location>
        <begin position="346"/>
        <end position="576"/>
    </location>
</feature>
<feature type="domain" description="PAS" evidence="7">
    <location>
        <begin position="212"/>
        <end position="264"/>
    </location>
</feature>
<dbReference type="NCBIfam" id="TIGR00229">
    <property type="entry name" value="sensory_box"/>
    <property type="match status" value="1"/>
</dbReference>
<dbReference type="Gene3D" id="1.10.10.60">
    <property type="entry name" value="Homeodomain-like"/>
    <property type="match status" value="1"/>
</dbReference>
<dbReference type="PANTHER" id="PTHR32071:SF57">
    <property type="entry name" value="C4-DICARBOXYLATE TRANSPORT TRANSCRIPTIONAL REGULATORY PROTEIN DCTD"/>
    <property type="match status" value="1"/>
</dbReference>
<evidence type="ECO:0000256" key="2">
    <source>
        <dbReference type="ARBA" id="ARBA00022840"/>
    </source>
</evidence>
<dbReference type="Pfam" id="PF00158">
    <property type="entry name" value="Sigma54_activat"/>
    <property type="match status" value="1"/>
</dbReference>
<dbReference type="Pfam" id="PF25601">
    <property type="entry name" value="AAA_lid_14"/>
    <property type="match status" value="1"/>
</dbReference>
<dbReference type="InterPro" id="IPR003018">
    <property type="entry name" value="GAF"/>
</dbReference>
<accession>A0A0L6W364</accession>
<dbReference type="PROSITE" id="PS50112">
    <property type="entry name" value="PAS"/>
    <property type="match status" value="1"/>
</dbReference>
<dbReference type="SMART" id="SM00382">
    <property type="entry name" value="AAA"/>
    <property type="match status" value="1"/>
</dbReference>
<dbReference type="RefSeq" id="WP_052218002.1">
    <property type="nucleotide sequence ID" value="NZ_LGTE01000011.1"/>
</dbReference>
<keyword evidence="3" id="KW-0805">Transcription regulation</keyword>
<evidence type="ECO:0000256" key="5">
    <source>
        <dbReference type="ARBA" id="ARBA00023163"/>
    </source>
</evidence>
<dbReference type="Gene3D" id="1.10.8.60">
    <property type="match status" value="1"/>
</dbReference>
<keyword evidence="1" id="KW-0547">Nucleotide-binding</keyword>
<dbReference type="CDD" id="cd00009">
    <property type="entry name" value="AAA"/>
    <property type="match status" value="1"/>
</dbReference>
<dbReference type="Proteomes" id="UP000037175">
    <property type="component" value="Unassembled WGS sequence"/>
</dbReference>
<keyword evidence="9" id="KW-1185">Reference proteome</keyword>
<protein>
    <submittedName>
        <fullName evidence="8">GAF modulated Fis family sigma-54 specific transcriptional regulator</fullName>
    </submittedName>
</protein>
<dbReference type="FunFam" id="3.40.50.300:FF:000006">
    <property type="entry name" value="DNA-binding transcriptional regulator NtrC"/>
    <property type="match status" value="1"/>
</dbReference>
<keyword evidence="2" id="KW-0067">ATP-binding</keyword>
<dbReference type="Pfam" id="PF02954">
    <property type="entry name" value="HTH_8"/>
    <property type="match status" value="1"/>
</dbReference>
<keyword evidence="4" id="KW-0238">DNA-binding</keyword>
<sequence length="657" mass="73203">MGNNEAGLWNTFMETGEIPVQVDPIIKRSWERCRKYEVNHHKVEKNELLSPARLRETIQENRQLVEVATPIMEDLFMCLRGLGFMVILADARGYLLKCFTDDDFSSHARKVMLCEGANWSERFKGTNAIGTSLAENQPVTVFATEHYVRENHILACAAVPIKGPGGKTLGTLDVTGESGKGSDRVFCMVKMAAQNIEREMRLLDIQTRFNLNRAKYEGLMELMREGAVMIDEDGIVREMNQSACKILGLKKEECLGENIEELFNLNNLWVIESATSHTRELTVSTKNGSTLVNTRTKRIYGPDGSPQGMVAIVNPEDKSASEVTGKKSGRGLPERGNVVRYTFDQIIGQSKYLQQVISICKRVAKNDSTVLLQGETGTGKEMLAQAIHQESSRRNGPFVAVNCAAIPPELVESELFGYEEGAFTGARKGGKPGKFELADKGTIFLDEIGDMPLQAQVSLLRALQEKQFFRVGGQESKTVDARVIVATHRNLAQMVEEGAFRQDLYFRLNVVNIFIPPLRARKDDIPLLVNAFLDKYRAKVGRPELKLLPETLEILQGYSWPGNIRELENVIEGLVNVVEGEEITPRDLPENIRNRQKEKAAAAKTGTLQELEKEAIKKAIVDCGGSISAAAARLNIGRSTIYRKIREYNIDIKALIG</sequence>
<dbReference type="SUPFAM" id="SSF46689">
    <property type="entry name" value="Homeodomain-like"/>
    <property type="match status" value="1"/>
</dbReference>
<dbReference type="InterPro" id="IPR027417">
    <property type="entry name" value="P-loop_NTPase"/>
</dbReference>
<dbReference type="Gene3D" id="3.30.450.40">
    <property type="match status" value="1"/>
</dbReference>
<dbReference type="InterPro" id="IPR000014">
    <property type="entry name" value="PAS"/>
</dbReference>
<dbReference type="InterPro" id="IPR002197">
    <property type="entry name" value="HTH_Fis"/>
</dbReference>
<dbReference type="PROSITE" id="PS50045">
    <property type="entry name" value="SIGMA54_INTERACT_4"/>
    <property type="match status" value="1"/>
</dbReference>
<dbReference type="InterPro" id="IPR025943">
    <property type="entry name" value="Sigma_54_int_dom_ATP-bd_2"/>
</dbReference>
<evidence type="ECO:0000259" key="6">
    <source>
        <dbReference type="PROSITE" id="PS50045"/>
    </source>
</evidence>
<dbReference type="Pfam" id="PF00989">
    <property type="entry name" value="PAS"/>
    <property type="match status" value="1"/>
</dbReference>
<dbReference type="Pfam" id="PF01590">
    <property type="entry name" value="GAF"/>
    <property type="match status" value="1"/>
</dbReference>
<dbReference type="AlphaFoldDB" id="A0A0L6W364"/>
<dbReference type="CDD" id="cd00130">
    <property type="entry name" value="PAS"/>
    <property type="match status" value="1"/>
</dbReference>
<dbReference type="GO" id="GO:0043565">
    <property type="term" value="F:sequence-specific DNA binding"/>
    <property type="evidence" value="ECO:0007669"/>
    <property type="project" value="InterPro"/>
</dbReference>
<dbReference type="GO" id="GO:0006355">
    <property type="term" value="P:regulation of DNA-templated transcription"/>
    <property type="evidence" value="ECO:0007669"/>
    <property type="project" value="InterPro"/>
</dbReference>
<reference evidence="9" key="1">
    <citation type="submission" date="2015-07" db="EMBL/GenBank/DDBJ databases">
        <title>Complete Genome of Thermincola ferriacetica strain Z-0001T.</title>
        <authorList>
            <person name="Lusk B."/>
            <person name="Badalamenti J.P."/>
            <person name="Parameswaran P."/>
            <person name="Bond D.R."/>
            <person name="Torres C.I."/>
        </authorList>
    </citation>
    <scope>NUCLEOTIDE SEQUENCE [LARGE SCALE GENOMIC DNA]</scope>
    <source>
        <strain evidence="9">Z-0001</strain>
    </source>
</reference>
<dbReference type="PANTHER" id="PTHR32071">
    <property type="entry name" value="TRANSCRIPTIONAL REGULATORY PROTEIN"/>
    <property type="match status" value="1"/>
</dbReference>
<dbReference type="Gene3D" id="3.40.50.300">
    <property type="entry name" value="P-loop containing nucleotide triphosphate hydrolases"/>
    <property type="match status" value="1"/>
</dbReference>
<dbReference type="SMART" id="SM00091">
    <property type="entry name" value="PAS"/>
    <property type="match status" value="1"/>
</dbReference>
<dbReference type="SUPFAM" id="SSF55785">
    <property type="entry name" value="PYP-like sensor domain (PAS domain)"/>
    <property type="match status" value="1"/>
</dbReference>
<dbReference type="GO" id="GO:0005524">
    <property type="term" value="F:ATP binding"/>
    <property type="evidence" value="ECO:0007669"/>
    <property type="project" value="UniProtKB-KW"/>
</dbReference>
<name>A0A0L6W364_9FIRM</name>
<evidence type="ECO:0000313" key="8">
    <source>
        <dbReference type="EMBL" id="KNZ69519.1"/>
    </source>
</evidence>
<dbReference type="InterPro" id="IPR025662">
    <property type="entry name" value="Sigma_54_int_dom_ATP-bd_1"/>
</dbReference>
<dbReference type="InterPro" id="IPR058031">
    <property type="entry name" value="AAA_lid_NorR"/>
</dbReference>
<evidence type="ECO:0000256" key="3">
    <source>
        <dbReference type="ARBA" id="ARBA00023015"/>
    </source>
</evidence>
<dbReference type="InterPro" id="IPR035965">
    <property type="entry name" value="PAS-like_dom_sf"/>
</dbReference>
<dbReference type="SUPFAM" id="SSF52540">
    <property type="entry name" value="P-loop containing nucleoside triphosphate hydrolases"/>
    <property type="match status" value="1"/>
</dbReference>
<dbReference type="PROSITE" id="PS00688">
    <property type="entry name" value="SIGMA54_INTERACT_3"/>
    <property type="match status" value="1"/>
</dbReference>
<gene>
    <name evidence="8" type="ORF">Tfer_1763</name>
</gene>
<dbReference type="InterPro" id="IPR009057">
    <property type="entry name" value="Homeodomain-like_sf"/>
</dbReference>